<sequence>MCDFGEIKNLACASREEQKRFFCSFDHVLSDMDGVIWLAYKPFSGASECITGLKNLGKRVTFVTNNATVRIETMHQLLQKFQFPVNKEDIVNPSVGYIDYLKKKKFNKQIFVIGGQGLKDELLDAGFKLAPSSSDPIAETVPAVIEAIDDNEEIGAVIVDFDINLTLMKLQKCLTYLRRTDCLFIIGTGDKTVPFTQNGPIIGNHYFFQSLKEISGRNPYQMAKPSSDFNDIIVKKYFISDPSRVLFLGDSINEDMKFASIGGYKKLLVLTGSAKKEDILKWSHGESNKPDYYIESIGALNLILGMLKLNERL</sequence>
<organism evidence="5 6">
    <name type="scientific">Psylliodes chrysocephalus</name>
    <dbReference type="NCBI Taxonomy" id="3402493"/>
    <lineage>
        <taxon>Eukaryota</taxon>
        <taxon>Metazoa</taxon>
        <taxon>Ecdysozoa</taxon>
        <taxon>Arthropoda</taxon>
        <taxon>Hexapoda</taxon>
        <taxon>Insecta</taxon>
        <taxon>Pterygota</taxon>
        <taxon>Neoptera</taxon>
        <taxon>Endopterygota</taxon>
        <taxon>Coleoptera</taxon>
        <taxon>Polyphaga</taxon>
        <taxon>Cucujiformia</taxon>
        <taxon>Chrysomeloidea</taxon>
        <taxon>Chrysomelidae</taxon>
        <taxon>Galerucinae</taxon>
        <taxon>Alticini</taxon>
        <taxon>Psylliodes</taxon>
    </lineage>
</organism>
<dbReference type="GO" id="GO:0046872">
    <property type="term" value="F:metal ion binding"/>
    <property type="evidence" value="ECO:0007669"/>
    <property type="project" value="UniProtKB-KW"/>
</dbReference>
<evidence type="ECO:0000256" key="2">
    <source>
        <dbReference type="PIRSR" id="PIRSR000915-1"/>
    </source>
</evidence>
<feature type="binding site" evidence="4">
    <location>
        <position position="250"/>
    </location>
    <ligand>
        <name>Mg(2+)</name>
        <dbReference type="ChEBI" id="CHEBI:18420"/>
    </ligand>
</feature>
<evidence type="ECO:0008006" key="7">
    <source>
        <dbReference type="Google" id="ProtNLM"/>
    </source>
</evidence>
<feature type="active site" description="Proton donor" evidence="2">
    <location>
        <position position="33"/>
    </location>
</feature>
<feature type="binding site" evidence="3">
    <location>
        <position position="224"/>
    </location>
    <ligand>
        <name>substrate</name>
    </ligand>
</feature>
<reference evidence="5" key="1">
    <citation type="submission" date="2022-01" db="EMBL/GenBank/DDBJ databases">
        <authorList>
            <person name="King R."/>
        </authorList>
    </citation>
    <scope>NUCLEOTIDE SEQUENCE</scope>
</reference>
<dbReference type="PIRSF" id="PIRSF000915">
    <property type="entry name" value="PGP-type_phosphatase"/>
    <property type="match status" value="1"/>
</dbReference>
<dbReference type="AlphaFoldDB" id="A0A9P0CV50"/>
<proteinExistence type="inferred from homology"/>
<dbReference type="Pfam" id="PF13242">
    <property type="entry name" value="Hydrolase_like"/>
    <property type="match status" value="1"/>
</dbReference>
<dbReference type="Gene3D" id="3.40.50.1000">
    <property type="entry name" value="HAD superfamily/HAD-like"/>
    <property type="match status" value="2"/>
</dbReference>
<dbReference type="InterPro" id="IPR023214">
    <property type="entry name" value="HAD_sf"/>
</dbReference>
<evidence type="ECO:0000313" key="6">
    <source>
        <dbReference type="Proteomes" id="UP001153636"/>
    </source>
</evidence>
<comment type="cofactor">
    <cofactor evidence="4">
        <name>Mg(2+)</name>
        <dbReference type="ChEBI" id="CHEBI:18420"/>
    </cofactor>
    <text evidence="4">Divalent metal ions. Mg(2+) is the most effective.</text>
</comment>
<evidence type="ECO:0000256" key="4">
    <source>
        <dbReference type="PIRSR" id="PIRSR000915-3"/>
    </source>
</evidence>
<dbReference type="OrthoDB" id="413953at2759"/>
<dbReference type="Proteomes" id="UP001153636">
    <property type="component" value="Chromosome 2"/>
</dbReference>
<dbReference type="GO" id="GO:0016791">
    <property type="term" value="F:phosphatase activity"/>
    <property type="evidence" value="ECO:0007669"/>
    <property type="project" value="TreeGrafter"/>
</dbReference>
<protein>
    <recommendedName>
        <fullName evidence="7">4-nitrophenylphosphatase</fullName>
    </recommendedName>
</protein>
<feature type="binding site" evidence="4">
    <location>
        <position position="31"/>
    </location>
    <ligand>
        <name>Mg(2+)</name>
        <dbReference type="ChEBI" id="CHEBI:18420"/>
    </ligand>
</feature>
<dbReference type="PANTHER" id="PTHR19288">
    <property type="entry name" value="4-NITROPHENYLPHOSPHATASE-RELATED"/>
    <property type="match status" value="1"/>
</dbReference>
<dbReference type="GO" id="GO:0005737">
    <property type="term" value="C:cytoplasm"/>
    <property type="evidence" value="ECO:0007669"/>
    <property type="project" value="TreeGrafter"/>
</dbReference>
<dbReference type="InterPro" id="IPR036412">
    <property type="entry name" value="HAD-like_sf"/>
</dbReference>
<evidence type="ECO:0000313" key="5">
    <source>
        <dbReference type="EMBL" id="CAH1105549.1"/>
    </source>
</evidence>
<accession>A0A9P0CV50</accession>
<keyword evidence="6" id="KW-1185">Reference proteome</keyword>
<comment type="similarity">
    <text evidence="1">Belongs to the HAD-like hydrolase superfamily.</text>
</comment>
<feature type="active site" description="Nucleophile" evidence="2">
    <location>
        <position position="31"/>
    </location>
</feature>
<feature type="binding site" evidence="4">
    <location>
        <position position="33"/>
    </location>
    <ligand>
        <name>Mg(2+)</name>
        <dbReference type="ChEBI" id="CHEBI:18420"/>
    </ligand>
</feature>
<evidence type="ECO:0000256" key="1">
    <source>
        <dbReference type="PIRNR" id="PIRNR000915"/>
    </source>
</evidence>
<gene>
    <name evidence="5" type="ORF">PSYICH_LOCUS7718</name>
</gene>
<keyword evidence="4" id="KW-0460">Magnesium</keyword>
<dbReference type="PANTHER" id="PTHR19288:SF4">
    <property type="entry name" value="RE04130P-RELATED"/>
    <property type="match status" value="1"/>
</dbReference>
<dbReference type="EMBL" id="OV651814">
    <property type="protein sequence ID" value="CAH1105549.1"/>
    <property type="molecule type" value="Genomic_DNA"/>
</dbReference>
<dbReference type="InterPro" id="IPR006357">
    <property type="entry name" value="HAD-SF_hydro_IIA"/>
</dbReference>
<keyword evidence="4" id="KW-0479">Metal-binding</keyword>
<name>A0A9P0CV50_9CUCU</name>
<keyword evidence="1" id="KW-0378">Hydrolase</keyword>
<evidence type="ECO:0000256" key="3">
    <source>
        <dbReference type="PIRSR" id="PIRSR000915-2"/>
    </source>
</evidence>
<dbReference type="Pfam" id="PF13344">
    <property type="entry name" value="Hydrolase_6"/>
    <property type="match status" value="1"/>
</dbReference>
<dbReference type="NCBIfam" id="TIGR01460">
    <property type="entry name" value="HAD-SF-IIA"/>
    <property type="match status" value="1"/>
</dbReference>
<dbReference type="SUPFAM" id="SSF56784">
    <property type="entry name" value="HAD-like"/>
    <property type="match status" value="1"/>
</dbReference>